<reference evidence="1" key="1">
    <citation type="submission" date="2024-09" db="EMBL/GenBank/DDBJ databases">
        <title>Black Yeasts Isolated from many extreme environments.</title>
        <authorList>
            <person name="Coleine C."/>
            <person name="Stajich J.E."/>
            <person name="Selbmann L."/>
        </authorList>
    </citation>
    <scope>NUCLEOTIDE SEQUENCE</scope>
    <source>
        <strain evidence="1">CCFEE 5737</strain>
    </source>
</reference>
<gene>
    <name evidence="1" type="ORF">LTS18_003511</name>
</gene>
<name>A0ACC3DTI1_9PEZI</name>
<accession>A0ACC3DTI1</accession>
<sequence>MPFGVHNPSKRNLLLAFDAFDTLFTPRRPIAVQYGEIGRRHGIRGFSDEELSKSFRAAFKKESKEHPNYGKETGLAAPEWWAKVITQTFTPFLSHGNTLPNQLIPDLLHRFSSAEGYSIYPDVLPFFHQLRQVRERTKDQAEDSISKWPWNRTIVGIVTNSDDRVPDVLSSLGLSVGPRRVCGATKTHVSAHEGDDVSFVVLSYDAGCGKPDRRIFEAAEEMLAECVEDDEGVVASEFEKLYVGDDLEKDVLGAEDAGWNAALLDRKGQYAEALHNKSQGETVDIGRKDRKIDVVNDLHQLAYWRPRQSRENSKRTG</sequence>
<protein>
    <submittedName>
        <fullName evidence="1">Uncharacterized protein</fullName>
    </submittedName>
</protein>
<dbReference type="EMBL" id="JAWDJW010000828">
    <property type="protein sequence ID" value="KAK3079952.1"/>
    <property type="molecule type" value="Genomic_DNA"/>
</dbReference>
<organism evidence="1 2">
    <name type="scientific">Coniosporium uncinatum</name>
    <dbReference type="NCBI Taxonomy" id="93489"/>
    <lineage>
        <taxon>Eukaryota</taxon>
        <taxon>Fungi</taxon>
        <taxon>Dikarya</taxon>
        <taxon>Ascomycota</taxon>
        <taxon>Pezizomycotina</taxon>
        <taxon>Dothideomycetes</taxon>
        <taxon>Dothideomycetes incertae sedis</taxon>
        <taxon>Coniosporium</taxon>
    </lineage>
</organism>
<keyword evidence="2" id="KW-1185">Reference proteome</keyword>
<proteinExistence type="predicted"/>
<evidence type="ECO:0000313" key="1">
    <source>
        <dbReference type="EMBL" id="KAK3079952.1"/>
    </source>
</evidence>
<comment type="caution">
    <text evidence="1">The sequence shown here is derived from an EMBL/GenBank/DDBJ whole genome shotgun (WGS) entry which is preliminary data.</text>
</comment>
<evidence type="ECO:0000313" key="2">
    <source>
        <dbReference type="Proteomes" id="UP001186974"/>
    </source>
</evidence>
<dbReference type="Proteomes" id="UP001186974">
    <property type="component" value="Unassembled WGS sequence"/>
</dbReference>